<evidence type="ECO:0000313" key="2">
    <source>
        <dbReference type="Proteomes" id="UP000254893"/>
    </source>
</evidence>
<dbReference type="RefSeq" id="WP_115170983.1">
    <property type="nucleotide sequence ID" value="NZ_UGYW01000002.1"/>
</dbReference>
<reference evidence="1 2" key="1">
    <citation type="submission" date="2018-06" db="EMBL/GenBank/DDBJ databases">
        <authorList>
            <consortium name="Pathogen Informatics"/>
            <person name="Doyle S."/>
        </authorList>
    </citation>
    <scope>NUCLEOTIDE SEQUENCE [LARGE SCALE GENOMIC DNA]</scope>
    <source>
        <strain evidence="1 2">NCTC11388</strain>
    </source>
</reference>
<dbReference type="SUPFAM" id="SSF51206">
    <property type="entry name" value="cAMP-binding domain-like"/>
    <property type="match status" value="1"/>
</dbReference>
<dbReference type="InterPro" id="IPR014710">
    <property type="entry name" value="RmlC-like_jellyroll"/>
</dbReference>
<sequence length="177" mass="20875">MKVDNIANKLKNANLFDKTVILRRHEFLCTKDTIDQHIYWIDSGSLRIFMMDGKEQRNIRFGYSENLIVSLDSFLSGKPTDFYIQAIRKTTVRVANKSSLQLFIQSAPDNLILRNQILEDLILQQVEREKDILISSPRERYERILKRSPHLFQEIPNKYIANYLRMSPETLSRLQKS</sequence>
<dbReference type="InterPro" id="IPR018490">
    <property type="entry name" value="cNMP-bd_dom_sf"/>
</dbReference>
<dbReference type="EMBL" id="UGYW01000002">
    <property type="protein sequence ID" value="SUJ24388.1"/>
    <property type="molecule type" value="Genomic_DNA"/>
</dbReference>
<gene>
    <name evidence="1" type="ORF">NCTC11388_03519</name>
</gene>
<dbReference type="Proteomes" id="UP000254893">
    <property type="component" value="Unassembled WGS sequence"/>
</dbReference>
<proteinExistence type="predicted"/>
<evidence type="ECO:0000313" key="1">
    <source>
        <dbReference type="EMBL" id="SUJ24388.1"/>
    </source>
</evidence>
<name>A0A380CPQ4_SPHSI</name>
<protein>
    <submittedName>
        <fullName evidence="1">Cyclic nucleotide-binding domain</fullName>
    </submittedName>
</protein>
<dbReference type="AlphaFoldDB" id="A0A380CPQ4"/>
<dbReference type="Gene3D" id="2.60.120.10">
    <property type="entry name" value="Jelly Rolls"/>
    <property type="match status" value="1"/>
</dbReference>
<accession>A0A380CPQ4</accession>
<organism evidence="1 2">
    <name type="scientific">Sphingobacterium spiritivorum</name>
    <name type="common">Flavobacterium spiritivorum</name>
    <dbReference type="NCBI Taxonomy" id="258"/>
    <lineage>
        <taxon>Bacteria</taxon>
        <taxon>Pseudomonadati</taxon>
        <taxon>Bacteroidota</taxon>
        <taxon>Sphingobacteriia</taxon>
        <taxon>Sphingobacteriales</taxon>
        <taxon>Sphingobacteriaceae</taxon>
        <taxon>Sphingobacterium</taxon>
    </lineage>
</organism>